<accession>A0A9W7GP76</accession>
<dbReference type="EMBL" id="BRYA01000486">
    <property type="protein sequence ID" value="GMI49276.1"/>
    <property type="molecule type" value="Genomic_DNA"/>
</dbReference>
<dbReference type="InterPro" id="IPR000643">
    <property type="entry name" value="Iodothyronine_deiodinase"/>
</dbReference>
<dbReference type="PANTHER" id="PTHR11781">
    <property type="entry name" value="IODOTHYRONINE DEIODINASE"/>
    <property type="match status" value="1"/>
</dbReference>
<dbReference type="PANTHER" id="PTHR11781:SF22">
    <property type="entry name" value="TYPE I IODOTHYRONINE DEIODINASE"/>
    <property type="match status" value="1"/>
</dbReference>
<dbReference type="AlphaFoldDB" id="A0A9W7GP76"/>
<organism evidence="1 2">
    <name type="scientific">Triparma columacea</name>
    <dbReference type="NCBI Taxonomy" id="722753"/>
    <lineage>
        <taxon>Eukaryota</taxon>
        <taxon>Sar</taxon>
        <taxon>Stramenopiles</taxon>
        <taxon>Ochrophyta</taxon>
        <taxon>Bolidophyceae</taxon>
        <taxon>Parmales</taxon>
        <taxon>Triparmaceae</taxon>
        <taxon>Triparma</taxon>
    </lineage>
</organism>
<reference evidence="2" key="1">
    <citation type="journal article" date="2023" name="Commun. Biol.">
        <title>Genome analysis of Parmales, the sister group of diatoms, reveals the evolutionary specialization of diatoms from phago-mixotrophs to photoautotrophs.</title>
        <authorList>
            <person name="Ban H."/>
            <person name="Sato S."/>
            <person name="Yoshikawa S."/>
            <person name="Yamada K."/>
            <person name="Nakamura Y."/>
            <person name="Ichinomiya M."/>
            <person name="Sato N."/>
            <person name="Blanc-Mathieu R."/>
            <person name="Endo H."/>
            <person name="Kuwata A."/>
            <person name="Ogata H."/>
        </authorList>
    </citation>
    <scope>NUCLEOTIDE SEQUENCE [LARGE SCALE GENOMIC DNA]</scope>
</reference>
<sequence>MVGSEDWSVDWLMVYIEEAHANDEWPVRSGRYVPDGKPVEIEQPKTTERRVEVCKEFLGTYGVPTDGAMSVVVDSPEAGNPFEKAFAPWPVRMYVIEDGKMEFISAPTECSHNVGDLRAWLEQRFK</sequence>
<dbReference type="Gene3D" id="3.40.30.10">
    <property type="entry name" value="Glutaredoxin"/>
    <property type="match status" value="1"/>
</dbReference>
<dbReference type="OrthoDB" id="428577at2759"/>
<gene>
    <name evidence="1" type="ORF">TrCOL_g9635</name>
</gene>
<proteinExistence type="predicted"/>
<dbReference type="Proteomes" id="UP001165065">
    <property type="component" value="Unassembled WGS sequence"/>
</dbReference>
<evidence type="ECO:0008006" key="3">
    <source>
        <dbReference type="Google" id="ProtNLM"/>
    </source>
</evidence>
<evidence type="ECO:0000313" key="1">
    <source>
        <dbReference type="EMBL" id="GMI49276.1"/>
    </source>
</evidence>
<protein>
    <recommendedName>
        <fullName evidence="3">Iodothyronine deiodinase</fullName>
    </recommendedName>
</protein>
<dbReference type="Pfam" id="PF00837">
    <property type="entry name" value="T4_deiodinase"/>
    <property type="match status" value="1"/>
</dbReference>
<dbReference type="GO" id="GO:0004800">
    <property type="term" value="F:thyroxine 5'-deiodinase activity"/>
    <property type="evidence" value="ECO:0007669"/>
    <property type="project" value="InterPro"/>
</dbReference>
<comment type="caution">
    <text evidence="1">The sequence shown here is derived from an EMBL/GenBank/DDBJ whole genome shotgun (WGS) entry which is preliminary data.</text>
</comment>
<evidence type="ECO:0000313" key="2">
    <source>
        <dbReference type="Proteomes" id="UP001165065"/>
    </source>
</evidence>
<name>A0A9W7GP76_9STRA</name>
<keyword evidence="2" id="KW-1185">Reference proteome</keyword>